<feature type="compositionally biased region" description="Basic and acidic residues" evidence="1">
    <location>
        <begin position="24"/>
        <end position="34"/>
    </location>
</feature>
<feature type="region of interest" description="Disordered" evidence="1">
    <location>
        <begin position="1"/>
        <end position="43"/>
    </location>
</feature>
<proteinExistence type="predicted"/>
<reference evidence="2 3" key="1">
    <citation type="submission" date="2015-08" db="EMBL/GenBank/DDBJ databases">
        <authorList>
            <person name="Babu N.S."/>
            <person name="Beckwith C.J."/>
            <person name="Beseler K.G."/>
            <person name="Brison A."/>
            <person name="Carone J.V."/>
            <person name="Caskin T.P."/>
            <person name="Diamond M."/>
            <person name="Durham M.E."/>
            <person name="Foxe J.M."/>
            <person name="Go M."/>
            <person name="Henderson B.A."/>
            <person name="Jones I.B."/>
            <person name="McGettigan J.A."/>
            <person name="Micheletti S.J."/>
            <person name="Nasrallah M.E."/>
            <person name="Ortiz D."/>
            <person name="Piller C.R."/>
            <person name="Privatt S.R."/>
            <person name="Schneider S.L."/>
            <person name="Sharp S."/>
            <person name="Smith T.C."/>
            <person name="Stanton J.D."/>
            <person name="Ullery H.E."/>
            <person name="Wilson R.J."/>
            <person name="Serrano M.G."/>
            <person name="Buck G."/>
            <person name="Lee V."/>
            <person name="Wang Y."/>
            <person name="Carvalho R."/>
            <person name="Voegtly L."/>
            <person name="Shi R."/>
            <person name="Duckworth R."/>
            <person name="Johnson A."/>
            <person name="Loviza R."/>
            <person name="Walstead R."/>
            <person name="Shah Z."/>
            <person name="Kiflezghi M."/>
            <person name="Wade K."/>
            <person name="Ball S.L."/>
            <person name="Bradley K.W."/>
            <person name="Asai D.J."/>
            <person name="Bowman C.A."/>
            <person name="Russell D.A."/>
            <person name="Pope W.H."/>
            <person name="Jacobs-Sera D."/>
            <person name="Hendrix R.W."/>
            <person name="Hatfull G.F."/>
        </authorList>
    </citation>
    <scope>NUCLEOTIDE SEQUENCE [LARGE SCALE GENOMIC DNA]</scope>
    <source>
        <strain evidence="2 3">DSM 27648</strain>
    </source>
</reference>
<sequence>MPMWKKRPDPRNLKGRRSERRPRRGETCDPDRRPSAGRRLAVP</sequence>
<gene>
    <name evidence="2" type="ORF">AKJ09_00318</name>
</gene>
<accession>A0A0K1PKL7</accession>
<organism evidence="2 3">
    <name type="scientific">Labilithrix luteola</name>
    <dbReference type="NCBI Taxonomy" id="1391654"/>
    <lineage>
        <taxon>Bacteria</taxon>
        <taxon>Pseudomonadati</taxon>
        <taxon>Myxococcota</taxon>
        <taxon>Polyangia</taxon>
        <taxon>Polyangiales</taxon>
        <taxon>Labilitrichaceae</taxon>
        <taxon>Labilithrix</taxon>
    </lineage>
</organism>
<dbReference type="EMBL" id="CP012333">
    <property type="protein sequence ID" value="AKU93654.1"/>
    <property type="molecule type" value="Genomic_DNA"/>
</dbReference>
<evidence type="ECO:0000313" key="2">
    <source>
        <dbReference type="EMBL" id="AKU93654.1"/>
    </source>
</evidence>
<dbReference type="STRING" id="1391654.AKJ09_00318"/>
<protein>
    <submittedName>
        <fullName evidence="2">Uncharacterized protein</fullName>
    </submittedName>
</protein>
<dbReference type="AlphaFoldDB" id="A0A0K1PKL7"/>
<keyword evidence="3" id="KW-1185">Reference proteome</keyword>
<evidence type="ECO:0000256" key="1">
    <source>
        <dbReference type="SAM" id="MobiDB-lite"/>
    </source>
</evidence>
<dbReference type="KEGG" id="llu:AKJ09_00318"/>
<feature type="compositionally biased region" description="Basic and acidic residues" evidence="1">
    <location>
        <begin position="1"/>
        <end position="12"/>
    </location>
</feature>
<feature type="compositionally biased region" description="Basic residues" evidence="1">
    <location>
        <begin position="13"/>
        <end position="23"/>
    </location>
</feature>
<evidence type="ECO:0000313" key="3">
    <source>
        <dbReference type="Proteomes" id="UP000064967"/>
    </source>
</evidence>
<dbReference type="Proteomes" id="UP000064967">
    <property type="component" value="Chromosome"/>
</dbReference>
<name>A0A0K1PKL7_9BACT</name>